<dbReference type="PANTHER" id="PTHR43877:SF2">
    <property type="entry name" value="AMINOALKYLPHOSPHONATE N-ACETYLTRANSFERASE-RELATED"/>
    <property type="match status" value="1"/>
</dbReference>
<dbReference type="Proteomes" id="UP000198309">
    <property type="component" value="Unassembled WGS sequence"/>
</dbReference>
<keyword evidence="4" id="KW-0687">Ribonucleoprotein</keyword>
<reference evidence="4 7" key="1">
    <citation type="submission" date="2016-10" db="EMBL/GenBank/DDBJ databases">
        <authorList>
            <person name="de Groot N.N."/>
        </authorList>
    </citation>
    <scope>NUCLEOTIDE SEQUENCE [LARGE SCALE GENOMIC DNA]</scope>
    <source>
        <strain evidence="4 7">CCM 7361</strain>
    </source>
</reference>
<dbReference type="InterPro" id="IPR000182">
    <property type="entry name" value="GNAT_dom"/>
</dbReference>
<dbReference type="SUPFAM" id="SSF55729">
    <property type="entry name" value="Acyl-CoA N-acyltransferases (Nat)"/>
    <property type="match status" value="1"/>
</dbReference>
<dbReference type="PANTHER" id="PTHR43877">
    <property type="entry name" value="AMINOALKYLPHOSPHONATE N-ACETYLTRANSFERASE-RELATED-RELATED"/>
    <property type="match status" value="1"/>
</dbReference>
<evidence type="ECO:0000313" key="6">
    <source>
        <dbReference type="Proteomes" id="UP000198309"/>
    </source>
</evidence>
<organism evidence="4 7">
    <name type="scientific">Pseudomonas delhiensis</name>
    <dbReference type="NCBI Taxonomy" id="366289"/>
    <lineage>
        <taxon>Bacteria</taxon>
        <taxon>Pseudomonadati</taxon>
        <taxon>Pseudomonadota</taxon>
        <taxon>Gammaproteobacteria</taxon>
        <taxon>Pseudomonadales</taxon>
        <taxon>Pseudomonadaceae</taxon>
        <taxon>Pseudomonas</taxon>
    </lineage>
</organism>
<keyword evidence="1" id="KW-0808">Transferase</keyword>
<keyword evidence="2" id="KW-0012">Acyltransferase</keyword>
<evidence type="ECO:0000313" key="7">
    <source>
        <dbReference type="Proteomes" id="UP000199693"/>
    </source>
</evidence>
<protein>
    <submittedName>
        <fullName evidence="4">Ribosomal protein S18 acetylase RimI</fullName>
    </submittedName>
</protein>
<gene>
    <name evidence="4" type="ORF">SAMN05216189_101159</name>
    <name evidence="5" type="ORF">SAMN06295949_11459</name>
</gene>
<evidence type="ECO:0000256" key="2">
    <source>
        <dbReference type="ARBA" id="ARBA00023315"/>
    </source>
</evidence>
<dbReference type="Proteomes" id="UP000199693">
    <property type="component" value="Unassembled WGS sequence"/>
</dbReference>
<dbReference type="AlphaFoldDB" id="A0A239K3W5"/>
<dbReference type="InterPro" id="IPR050832">
    <property type="entry name" value="Bact_Acetyltransf"/>
</dbReference>
<dbReference type="Gene3D" id="3.40.630.30">
    <property type="match status" value="1"/>
</dbReference>
<dbReference type="CDD" id="cd04301">
    <property type="entry name" value="NAT_SF"/>
    <property type="match status" value="1"/>
</dbReference>
<feature type="domain" description="N-acetyltransferase" evidence="3">
    <location>
        <begin position="2"/>
        <end position="149"/>
    </location>
</feature>
<dbReference type="InterPro" id="IPR016181">
    <property type="entry name" value="Acyl_CoA_acyltransferase"/>
</dbReference>
<dbReference type="GO" id="GO:0005840">
    <property type="term" value="C:ribosome"/>
    <property type="evidence" value="ECO:0007669"/>
    <property type="project" value="UniProtKB-KW"/>
</dbReference>
<dbReference type="EMBL" id="FZPC01000014">
    <property type="protein sequence ID" value="SNT11854.1"/>
    <property type="molecule type" value="Genomic_DNA"/>
</dbReference>
<dbReference type="EMBL" id="FNEC01000011">
    <property type="protein sequence ID" value="SDI99448.1"/>
    <property type="molecule type" value="Genomic_DNA"/>
</dbReference>
<reference evidence="5 6" key="2">
    <citation type="submission" date="2017-06" db="EMBL/GenBank/DDBJ databases">
        <authorList>
            <person name="Varghese N."/>
            <person name="Submissions S."/>
        </authorList>
    </citation>
    <scope>NUCLEOTIDE SEQUENCE [LARGE SCALE GENOMIC DNA]</scope>
    <source>
        <strain evidence="5 6">RLD-1</strain>
    </source>
</reference>
<name>A0A239K3W5_9PSED</name>
<dbReference type="PROSITE" id="PS51186">
    <property type="entry name" value="GNAT"/>
    <property type="match status" value="1"/>
</dbReference>
<evidence type="ECO:0000313" key="4">
    <source>
        <dbReference type="EMBL" id="SDI99448.1"/>
    </source>
</evidence>
<proteinExistence type="predicted"/>
<evidence type="ECO:0000256" key="1">
    <source>
        <dbReference type="ARBA" id="ARBA00022679"/>
    </source>
</evidence>
<dbReference type="GO" id="GO:0016747">
    <property type="term" value="F:acyltransferase activity, transferring groups other than amino-acyl groups"/>
    <property type="evidence" value="ECO:0007669"/>
    <property type="project" value="InterPro"/>
</dbReference>
<evidence type="ECO:0000313" key="5">
    <source>
        <dbReference type="EMBL" id="SNT11854.1"/>
    </source>
</evidence>
<sequence length="152" mass="16827">MQVFRQATPDDAPAIARLVDEAYSPYIPRIGRKPAPMLDDYRQVVAEADVFVCARDGEVAGVLVLRLQGPVVLLENIAVAPAFKGRGIGKALLAFCEDYARARRLEAIELYTNQLMTENIALYTKLGYRETHRATEDGFARVFMRKGVVGPA</sequence>
<accession>A0A239K3W5</accession>
<evidence type="ECO:0000259" key="3">
    <source>
        <dbReference type="PROSITE" id="PS51186"/>
    </source>
</evidence>
<dbReference type="RefSeq" id="WP_089392120.1">
    <property type="nucleotide sequence ID" value="NZ_FNEC01000011.1"/>
</dbReference>
<keyword evidence="4" id="KW-0689">Ribosomal protein</keyword>
<dbReference type="Pfam" id="PF00583">
    <property type="entry name" value="Acetyltransf_1"/>
    <property type="match status" value="1"/>
</dbReference>
<keyword evidence="6" id="KW-1185">Reference proteome</keyword>